<evidence type="ECO:0000256" key="4">
    <source>
        <dbReference type="ARBA" id="ARBA00023128"/>
    </source>
</evidence>
<reference evidence="9" key="1">
    <citation type="journal article" date="2023" name="Mol. Phylogenet. Evol.">
        <title>Genome-scale phylogeny and comparative genomics of the fungal order Sordariales.</title>
        <authorList>
            <person name="Hensen N."/>
            <person name="Bonometti L."/>
            <person name="Westerberg I."/>
            <person name="Brannstrom I.O."/>
            <person name="Guillou S."/>
            <person name="Cros-Aarteil S."/>
            <person name="Calhoun S."/>
            <person name="Haridas S."/>
            <person name="Kuo A."/>
            <person name="Mondo S."/>
            <person name="Pangilinan J."/>
            <person name="Riley R."/>
            <person name="LaButti K."/>
            <person name="Andreopoulos B."/>
            <person name="Lipzen A."/>
            <person name="Chen C."/>
            <person name="Yan M."/>
            <person name="Daum C."/>
            <person name="Ng V."/>
            <person name="Clum A."/>
            <person name="Steindorff A."/>
            <person name="Ohm R.A."/>
            <person name="Martin F."/>
            <person name="Silar P."/>
            <person name="Natvig D.O."/>
            <person name="Lalanne C."/>
            <person name="Gautier V."/>
            <person name="Ament-Velasquez S.L."/>
            <person name="Kruys A."/>
            <person name="Hutchinson M.I."/>
            <person name="Powell A.J."/>
            <person name="Barry K."/>
            <person name="Miller A.N."/>
            <person name="Grigoriev I.V."/>
            <person name="Debuchy R."/>
            <person name="Gladieux P."/>
            <person name="Hiltunen Thoren M."/>
            <person name="Johannesson H."/>
        </authorList>
    </citation>
    <scope>NUCLEOTIDE SEQUENCE</scope>
    <source>
        <strain evidence="9">PSN324</strain>
    </source>
</reference>
<accession>A0AAV9HFD8</accession>
<evidence type="ECO:0000313" key="10">
    <source>
        <dbReference type="Proteomes" id="UP001321749"/>
    </source>
</evidence>
<name>A0AAV9HFD8_9PEZI</name>
<evidence type="ECO:0000256" key="5">
    <source>
        <dbReference type="ARBA" id="ARBA00023274"/>
    </source>
</evidence>
<evidence type="ECO:0000256" key="2">
    <source>
        <dbReference type="ARBA" id="ARBA00009254"/>
    </source>
</evidence>
<proteinExistence type="inferred from homology"/>
<comment type="subcellular location">
    <subcellularLocation>
        <location evidence="1">Mitochondrion</location>
    </subcellularLocation>
</comment>
<dbReference type="PANTHER" id="PTHR21183:SF18">
    <property type="entry name" value="LARGE RIBOSOMAL SUBUNIT PROTEIN UL29M"/>
    <property type="match status" value="1"/>
</dbReference>
<dbReference type="PANTHER" id="PTHR21183">
    <property type="entry name" value="RIBOSOMAL PROTEIN L47, MITOCHONDRIAL-RELATED"/>
    <property type="match status" value="1"/>
</dbReference>
<evidence type="ECO:0000256" key="3">
    <source>
        <dbReference type="ARBA" id="ARBA00022980"/>
    </source>
</evidence>
<evidence type="ECO:0000313" key="9">
    <source>
        <dbReference type="EMBL" id="KAK4458909.1"/>
    </source>
</evidence>
<keyword evidence="3 9" id="KW-0689">Ribosomal protein</keyword>
<dbReference type="InterPro" id="IPR010729">
    <property type="entry name" value="Ribosomal_uL29_mit"/>
</dbReference>
<comment type="similarity">
    <text evidence="2">Belongs to the universal ribosomal protein uL29 family.</text>
</comment>
<dbReference type="AlphaFoldDB" id="A0AAV9HFD8"/>
<dbReference type="GO" id="GO:0032543">
    <property type="term" value="P:mitochondrial translation"/>
    <property type="evidence" value="ECO:0007669"/>
    <property type="project" value="TreeGrafter"/>
</dbReference>
<comment type="caution">
    <text evidence="9">The sequence shown here is derived from an EMBL/GenBank/DDBJ whole genome shotgun (WGS) entry which is preliminary data.</text>
</comment>
<feature type="region of interest" description="Disordered" evidence="8">
    <location>
        <begin position="221"/>
        <end position="275"/>
    </location>
</feature>
<gene>
    <name evidence="9" type="ORF">QBC42DRAFT_232852</name>
</gene>
<evidence type="ECO:0000256" key="7">
    <source>
        <dbReference type="ARBA" id="ARBA00035399"/>
    </source>
</evidence>
<reference evidence="9" key="2">
    <citation type="submission" date="2023-06" db="EMBL/GenBank/DDBJ databases">
        <authorList>
            <consortium name="Lawrence Berkeley National Laboratory"/>
            <person name="Mondo S.J."/>
            <person name="Hensen N."/>
            <person name="Bonometti L."/>
            <person name="Westerberg I."/>
            <person name="Brannstrom I.O."/>
            <person name="Guillou S."/>
            <person name="Cros-Aarteil S."/>
            <person name="Calhoun S."/>
            <person name="Haridas S."/>
            <person name="Kuo A."/>
            <person name="Pangilinan J."/>
            <person name="Riley R."/>
            <person name="Labutti K."/>
            <person name="Andreopoulos B."/>
            <person name="Lipzen A."/>
            <person name="Chen C."/>
            <person name="Yanf M."/>
            <person name="Daum C."/>
            <person name="Ng V."/>
            <person name="Clum A."/>
            <person name="Steindorff A."/>
            <person name="Ohm R."/>
            <person name="Martin F."/>
            <person name="Silar P."/>
            <person name="Natvig D."/>
            <person name="Lalanne C."/>
            <person name="Gautier V."/>
            <person name="Ament-Velasquez S.L."/>
            <person name="Kruys A."/>
            <person name="Hutchinson M.I."/>
            <person name="Powell A.J."/>
            <person name="Barry K."/>
            <person name="Miller A.N."/>
            <person name="Grigoriev I.V."/>
            <person name="Debuchy R."/>
            <person name="Gladieux P."/>
            <person name="Thoren M.H."/>
            <person name="Johannesson H."/>
        </authorList>
    </citation>
    <scope>NUCLEOTIDE SEQUENCE</scope>
    <source>
        <strain evidence="9">PSN324</strain>
    </source>
</reference>
<evidence type="ECO:0000256" key="8">
    <source>
        <dbReference type="SAM" id="MobiDB-lite"/>
    </source>
</evidence>
<feature type="region of interest" description="Disordered" evidence="8">
    <location>
        <begin position="61"/>
        <end position="84"/>
    </location>
</feature>
<keyword evidence="10" id="KW-1185">Reference proteome</keyword>
<evidence type="ECO:0000256" key="1">
    <source>
        <dbReference type="ARBA" id="ARBA00004173"/>
    </source>
</evidence>
<feature type="compositionally biased region" description="Basic and acidic residues" evidence="8">
    <location>
        <begin position="66"/>
        <end position="79"/>
    </location>
</feature>
<sequence length="275" mass="30652">MASPAIMPSMGAVVSRVSSAAMKKPLQFTSRRATPPAKSRLQQQRFAPISTTASLLKRHTYVGARSNKDMSKKRGESALRRTGTRWRLSMSDEPLPKPVPREQLPQIATDENHGLWDFFADRRSVAATPEDDAKHGRGWTVEELRHKSWDDLHKLWWVCVKERNRIATANWERTKSKLGFGEAESAGRDAQVKLTMRNIKHCLTERFYAWEDAVELAKKDPEVDLSGNGPAFTPTEFLEEEAAAPAEPVGNAEAADAVDPSTIPSPKLQGEAPRV</sequence>
<keyword evidence="5" id="KW-0687">Ribonucleoprotein</keyword>
<protein>
    <recommendedName>
        <fullName evidence="6">Large ribosomal subunit protein uL29m</fullName>
    </recommendedName>
    <alternativeName>
        <fullName evidence="7">54S ribosomal protein L4, mitochondrial</fullName>
    </alternativeName>
</protein>
<dbReference type="EMBL" id="MU865052">
    <property type="protein sequence ID" value="KAK4458909.1"/>
    <property type="molecule type" value="Genomic_DNA"/>
</dbReference>
<dbReference type="Proteomes" id="UP001321749">
    <property type="component" value="Unassembled WGS sequence"/>
</dbReference>
<dbReference type="GO" id="GO:0005762">
    <property type="term" value="C:mitochondrial large ribosomal subunit"/>
    <property type="evidence" value="ECO:0007669"/>
    <property type="project" value="TreeGrafter"/>
</dbReference>
<keyword evidence="4" id="KW-0496">Mitochondrion</keyword>
<dbReference type="GO" id="GO:0003735">
    <property type="term" value="F:structural constituent of ribosome"/>
    <property type="evidence" value="ECO:0007669"/>
    <property type="project" value="InterPro"/>
</dbReference>
<evidence type="ECO:0000256" key="6">
    <source>
        <dbReference type="ARBA" id="ARBA00035289"/>
    </source>
</evidence>
<dbReference type="Pfam" id="PF06984">
    <property type="entry name" value="MRP-L47"/>
    <property type="match status" value="1"/>
</dbReference>
<dbReference type="InterPro" id="IPR038340">
    <property type="entry name" value="MRP-L47_sf"/>
</dbReference>
<dbReference type="Gene3D" id="6.10.330.20">
    <property type="match status" value="1"/>
</dbReference>
<feature type="compositionally biased region" description="Low complexity" evidence="8">
    <location>
        <begin position="243"/>
        <end position="255"/>
    </location>
</feature>
<organism evidence="9 10">
    <name type="scientific">Cladorrhinum samala</name>
    <dbReference type="NCBI Taxonomy" id="585594"/>
    <lineage>
        <taxon>Eukaryota</taxon>
        <taxon>Fungi</taxon>
        <taxon>Dikarya</taxon>
        <taxon>Ascomycota</taxon>
        <taxon>Pezizomycotina</taxon>
        <taxon>Sordariomycetes</taxon>
        <taxon>Sordariomycetidae</taxon>
        <taxon>Sordariales</taxon>
        <taxon>Podosporaceae</taxon>
        <taxon>Cladorrhinum</taxon>
    </lineage>
</organism>